<keyword evidence="3" id="KW-1185">Reference proteome</keyword>
<dbReference type="Proteomes" id="UP000007110">
    <property type="component" value="Unassembled WGS sequence"/>
</dbReference>
<accession>A0A7M7SW70</accession>
<dbReference type="InterPro" id="IPR000906">
    <property type="entry name" value="ZU5_dom"/>
</dbReference>
<dbReference type="Gene3D" id="1.10.533.10">
    <property type="entry name" value="Death Domain, Fas"/>
    <property type="match status" value="1"/>
</dbReference>
<reference evidence="2" key="2">
    <citation type="submission" date="2021-01" db="UniProtKB">
        <authorList>
            <consortium name="EnsemblMetazoa"/>
        </authorList>
    </citation>
    <scope>IDENTIFICATION</scope>
</reference>
<dbReference type="InterPro" id="IPR011029">
    <property type="entry name" value="DEATH-like_dom_sf"/>
</dbReference>
<dbReference type="SUPFAM" id="SSF47986">
    <property type="entry name" value="DEATH domain"/>
    <property type="match status" value="1"/>
</dbReference>
<dbReference type="GeneID" id="105443223"/>
<evidence type="ECO:0000313" key="2">
    <source>
        <dbReference type="EnsemblMetazoa" id="XP_030835905"/>
    </source>
</evidence>
<dbReference type="Gene3D" id="2.60.220.30">
    <property type="match status" value="1"/>
</dbReference>
<dbReference type="GO" id="GO:0005042">
    <property type="term" value="F:netrin receptor activity"/>
    <property type="evidence" value="ECO:0007669"/>
    <property type="project" value="InterPro"/>
</dbReference>
<evidence type="ECO:0000259" key="1">
    <source>
        <dbReference type="Pfam" id="PF00791"/>
    </source>
</evidence>
<protein>
    <recommendedName>
        <fullName evidence="1">ZU5 domain-containing protein</fullName>
    </recommendedName>
</protein>
<dbReference type="OMA" id="FELYIGH"/>
<organism evidence="2 3">
    <name type="scientific">Strongylocentrotus purpuratus</name>
    <name type="common">Purple sea urchin</name>
    <dbReference type="NCBI Taxonomy" id="7668"/>
    <lineage>
        <taxon>Eukaryota</taxon>
        <taxon>Metazoa</taxon>
        <taxon>Echinodermata</taxon>
        <taxon>Eleutherozoa</taxon>
        <taxon>Echinozoa</taxon>
        <taxon>Echinoidea</taxon>
        <taxon>Euechinoidea</taxon>
        <taxon>Echinacea</taxon>
        <taxon>Camarodonta</taxon>
        <taxon>Echinidea</taxon>
        <taxon>Strongylocentrotidae</taxon>
        <taxon>Strongylocentrotus</taxon>
    </lineage>
</organism>
<proteinExistence type="predicted"/>
<name>A0A7M7SW70_STRPU</name>
<dbReference type="InParanoid" id="A0A7M7SW70"/>
<evidence type="ECO:0000313" key="3">
    <source>
        <dbReference type="Proteomes" id="UP000007110"/>
    </source>
</evidence>
<dbReference type="InterPro" id="IPR037936">
    <property type="entry name" value="UNC5A-D"/>
</dbReference>
<reference evidence="3" key="1">
    <citation type="submission" date="2015-02" db="EMBL/GenBank/DDBJ databases">
        <title>Genome sequencing for Strongylocentrotus purpuratus.</title>
        <authorList>
            <person name="Murali S."/>
            <person name="Liu Y."/>
            <person name="Vee V."/>
            <person name="English A."/>
            <person name="Wang M."/>
            <person name="Skinner E."/>
            <person name="Han Y."/>
            <person name="Muzny D.M."/>
            <person name="Worley K.C."/>
            <person name="Gibbs R.A."/>
        </authorList>
    </citation>
    <scope>NUCLEOTIDE SEQUENCE</scope>
</reference>
<dbReference type="PANTHER" id="PTHR12582:SF41">
    <property type="entry name" value="UNC5C-LIKE PROTEIN"/>
    <property type="match status" value="1"/>
</dbReference>
<dbReference type="GO" id="GO:0016020">
    <property type="term" value="C:membrane"/>
    <property type="evidence" value="ECO:0007669"/>
    <property type="project" value="InterPro"/>
</dbReference>
<dbReference type="RefSeq" id="XP_030835905.1">
    <property type="nucleotide sequence ID" value="XM_030980045.1"/>
</dbReference>
<dbReference type="EnsemblMetazoa" id="XM_030980045">
    <property type="protein sequence ID" value="XP_030835905"/>
    <property type="gene ID" value="LOC105443223"/>
</dbReference>
<dbReference type="PANTHER" id="PTHR12582">
    <property type="entry name" value="NETRIN RECEPTOR UNC5"/>
    <property type="match status" value="1"/>
</dbReference>
<dbReference type="AlphaFoldDB" id="A0A7M7SW70"/>
<dbReference type="KEGG" id="spu:105443223"/>
<sequence length="352" mass="40803">MFIPPVAVHQSDRCKITLTLLRDLPSVDIQDDESVACYGIRCDPPNMIFHQPVKIRIPHSTLAINPDQVKPDIVSHVWDSVNHLPRTSRMPSSSSPDEPPYCRVYKRHFELYIGHCAEWWVLIPLEQQVIRHQLMCTPYIPDKIERGKEIEVHLHIHANLPGMDAEVQEEERKQSYHKIHPSVPISIATKSGDVQVTCCRQDEIEQRKRYELQTFKPSLYLDRKTIPFRGARLLVKDGLKYEPSLEPASFVRVVEEVSRSDLQDIDVHNIAEKMTVDQFYDLGIALGFRIQQLDVIEYRRFRDRQLAIYDMLVTWRQAQPSGREAKETLLSLMKSLDSPAEEMEMTGLPMTI</sequence>
<dbReference type="Pfam" id="PF00791">
    <property type="entry name" value="ZU5"/>
    <property type="match status" value="1"/>
</dbReference>
<feature type="domain" description="ZU5" evidence="1">
    <location>
        <begin position="1"/>
        <end position="60"/>
    </location>
</feature>